<dbReference type="CDD" id="cd00351">
    <property type="entry name" value="TS_Pyrimidine_HMase"/>
    <property type="match status" value="1"/>
</dbReference>
<protein>
    <recommendedName>
        <fullName evidence="4">Thymidylate synthase</fullName>
        <ecNumber evidence="3">2.1.1.45</ecNumber>
    </recommendedName>
</protein>
<dbReference type="FunFam" id="3.30.572.10:FF:000007">
    <property type="entry name" value="thymidylate synthase isoform X2"/>
    <property type="match status" value="1"/>
</dbReference>
<comment type="catalytic activity">
    <reaction evidence="8">
        <text>dUMP + (6R)-5,10-methylene-5,6,7,8-tetrahydrofolate = 7,8-dihydrofolate + dTMP</text>
        <dbReference type="Rhea" id="RHEA:12104"/>
        <dbReference type="ChEBI" id="CHEBI:15636"/>
        <dbReference type="ChEBI" id="CHEBI:57451"/>
        <dbReference type="ChEBI" id="CHEBI:63528"/>
        <dbReference type="ChEBI" id="CHEBI:246422"/>
        <dbReference type="EC" id="2.1.1.45"/>
    </reaction>
    <physiologicalReaction direction="left-to-right" evidence="8">
        <dbReference type="Rhea" id="RHEA:12105"/>
    </physiologicalReaction>
</comment>
<dbReference type="EC" id="2.1.1.45" evidence="3"/>
<keyword evidence="6" id="KW-0808">Transferase</keyword>
<dbReference type="UniPathway" id="UPA00575"/>
<organism evidence="12 13">
    <name type="scientific">Rotaria socialis</name>
    <dbReference type="NCBI Taxonomy" id="392032"/>
    <lineage>
        <taxon>Eukaryota</taxon>
        <taxon>Metazoa</taxon>
        <taxon>Spiralia</taxon>
        <taxon>Gnathifera</taxon>
        <taxon>Rotifera</taxon>
        <taxon>Eurotatoria</taxon>
        <taxon>Bdelloidea</taxon>
        <taxon>Philodinida</taxon>
        <taxon>Philodinidae</taxon>
        <taxon>Rotaria</taxon>
    </lineage>
</organism>
<evidence type="ECO:0000256" key="2">
    <source>
        <dbReference type="ARBA" id="ARBA00009972"/>
    </source>
</evidence>
<dbReference type="NCBIfam" id="TIGR03284">
    <property type="entry name" value="thym_sym"/>
    <property type="match status" value="1"/>
</dbReference>
<dbReference type="Pfam" id="PF00303">
    <property type="entry name" value="Thymidylat_synt"/>
    <property type="match status" value="1"/>
</dbReference>
<dbReference type="InterPro" id="IPR000398">
    <property type="entry name" value="Thymidylate_synthase"/>
</dbReference>
<dbReference type="EMBL" id="CAJOBP010000276">
    <property type="protein sequence ID" value="CAF4154217.1"/>
    <property type="molecule type" value="Genomic_DNA"/>
</dbReference>
<dbReference type="GO" id="GO:0006235">
    <property type="term" value="P:dTTP biosynthetic process"/>
    <property type="evidence" value="ECO:0007669"/>
    <property type="project" value="UniProtKB-UniPathway"/>
</dbReference>
<dbReference type="GO" id="GO:0046653">
    <property type="term" value="P:tetrahydrofolate metabolic process"/>
    <property type="evidence" value="ECO:0007669"/>
    <property type="project" value="UniProtKB-ARBA"/>
</dbReference>
<comment type="function">
    <text evidence="9">Catalyzes the reductive methylation of 2'-deoxyuridine 5'-monophosphate (dUMP) to thymidine 5'-monophosphate (dTMP), using the cosubstrate, 5,10- methylenetetrahydrofolate (CH2H4folate) as a 1-carbon donor and reductant and contributes to the de novo mitochondrial thymidylate biosynthesis pathway.</text>
</comment>
<dbReference type="PROSITE" id="PS00091">
    <property type="entry name" value="THYMIDYLATE_SYNTHASE"/>
    <property type="match status" value="1"/>
</dbReference>
<dbReference type="GO" id="GO:0032259">
    <property type="term" value="P:methylation"/>
    <property type="evidence" value="ECO:0007669"/>
    <property type="project" value="UniProtKB-KW"/>
</dbReference>
<dbReference type="InterPro" id="IPR023451">
    <property type="entry name" value="Thymidate_synth/dCMP_Mease_dom"/>
</dbReference>
<dbReference type="GO" id="GO:0006231">
    <property type="term" value="P:dTMP biosynthetic process"/>
    <property type="evidence" value="ECO:0007669"/>
    <property type="project" value="InterPro"/>
</dbReference>
<evidence type="ECO:0000313" key="13">
    <source>
        <dbReference type="Proteomes" id="UP000663873"/>
    </source>
</evidence>
<evidence type="ECO:0000256" key="10">
    <source>
        <dbReference type="PROSITE-ProRule" id="PRU10016"/>
    </source>
</evidence>
<evidence type="ECO:0000256" key="6">
    <source>
        <dbReference type="ARBA" id="ARBA00022679"/>
    </source>
</evidence>
<keyword evidence="13" id="KW-1185">Reference proteome</keyword>
<feature type="domain" description="Thymidylate synthase/dCMP hydroxymethylase" evidence="11">
    <location>
        <begin position="3"/>
        <end position="180"/>
    </location>
</feature>
<evidence type="ECO:0000256" key="3">
    <source>
        <dbReference type="ARBA" id="ARBA00011947"/>
    </source>
</evidence>
<comment type="pathway">
    <text evidence="1">Pyrimidine metabolism; dTTP biosynthesis.</text>
</comment>
<dbReference type="Proteomes" id="UP000663873">
    <property type="component" value="Unassembled WGS sequence"/>
</dbReference>
<dbReference type="Gene3D" id="3.30.572.10">
    <property type="entry name" value="Thymidylate synthase/dCMP hydroxymethylase domain"/>
    <property type="match status" value="1"/>
</dbReference>
<evidence type="ECO:0000259" key="11">
    <source>
        <dbReference type="Pfam" id="PF00303"/>
    </source>
</evidence>
<dbReference type="GO" id="GO:0005829">
    <property type="term" value="C:cytosol"/>
    <property type="evidence" value="ECO:0007669"/>
    <property type="project" value="TreeGrafter"/>
</dbReference>
<evidence type="ECO:0000313" key="12">
    <source>
        <dbReference type="EMBL" id="CAF4154217.1"/>
    </source>
</evidence>
<dbReference type="SUPFAM" id="SSF55831">
    <property type="entry name" value="Thymidylate synthase/dCMP hydroxymethylase"/>
    <property type="match status" value="1"/>
</dbReference>
<dbReference type="InterPro" id="IPR020940">
    <property type="entry name" value="Thymidylate_synthase_AS"/>
</dbReference>
<comment type="similarity">
    <text evidence="2">Belongs to the thymidylate synthase family.</text>
</comment>
<dbReference type="PRINTS" id="PR00108">
    <property type="entry name" value="THYMDSNTHASE"/>
</dbReference>
<accession>A0A819Y8T7</accession>
<reference evidence="12" key="1">
    <citation type="submission" date="2021-02" db="EMBL/GenBank/DDBJ databases">
        <authorList>
            <person name="Nowell W R."/>
        </authorList>
    </citation>
    <scope>NUCLEOTIDE SEQUENCE</scope>
</reference>
<dbReference type="InterPro" id="IPR036926">
    <property type="entry name" value="Thymidate_synth/dCMP_Mease_sf"/>
</dbReference>
<evidence type="ECO:0000256" key="9">
    <source>
        <dbReference type="ARBA" id="ARBA00056634"/>
    </source>
</evidence>
<feature type="active site" evidence="10">
    <location>
        <position position="61"/>
    </location>
</feature>
<dbReference type="GO" id="GO:0005739">
    <property type="term" value="C:mitochondrion"/>
    <property type="evidence" value="ECO:0007669"/>
    <property type="project" value="TreeGrafter"/>
</dbReference>
<evidence type="ECO:0000256" key="8">
    <source>
        <dbReference type="ARBA" id="ARBA00050752"/>
    </source>
</evidence>
<dbReference type="InterPro" id="IPR045097">
    <property type="entry name" value="Thymidate_synth/dCMP_Mease"/>
</dbReference>
<keyword evidence="7" id="KW-0545">Nucleotide biosynthesis</keyword>
<evidence type="ECO:0000256" key="5">
    <source>
        <dbReference type="ARBA" id="ARBA00022603"/>
    </source>
</evidence>
<evidence type="ECO:0000256" key="7">
    <source>
        <dbReference type="ARBA" id="ARBA00022727"/>
    </source>
</evidence>
<sequence length="180" mass="20475">MSFQWRHCGAKYIDCKTDYTGQGVDQLAQLIHMIKTDPNSRRLVLCAWNVSQLSEMALPPCHVLCQFNVSSSKELSCLMYQRSCDLGLGVPFNIASYSLLTYMIAHVCNLTPGDFIYSMGDAHVYLNHVGPLNEQIEREPVPFPTLQIINKRNSIEEFTIDDFKLENYSPYGPIKMKMAV</sequence>
<dbReference type="AlphaFoldDB" id="A0A819Y8T7"/>
<dbReference type="PANTHER" id="PTHR11548">
    <property type="entry name" value="THYMIDYLATE SYNTHASE 1"/>
    <property type="match status" value="1"/>
</dbReference>
<proteinExistence type="inferred from homology"/>
<name>A0A819Y8T7_9BILA</name>
<comment type="caution">
    <text evidence="12">The sequence shown here is derived from an EMBL/GenBank/DDBJ whole genome shotgun (WGS) entry which is preliminary data.</text>
</comment>
<keyword evidence="5" id="KW-0489">Methyltransferase</keyword>
<dbReference type="GO" id="GO:0004799">
    <property type="term" value="F:thymidylate synthase activity"/>
    <property type="evidence" value="ECO:0007669"/>
    <property type="project" value="UniProtKB-EC"/>
</dbReference>
<evidence type="ECO:0000256" key="4">
    <source>
        <dbReference type="ARBA" id="ARBA00015931"/>
    </source>
</evidence>
<gene>
    <name evidence="12" type="ORF">UJA718_LOCUS3653</name>
</gene>
<evidence type="ECO:0000256" key="1">
    <source>
        <dbReference type="ARBA" id="ARBA00004992"/>
    </source>
</evidence>
<dbReference type="PANTHER" id="PTHR11548:SF2">
    <property type="entry name" value="THYMIDYLATE SYNTHASE"/>
    <property type="match status" value="1"/>
</dbReference>